<dbReference type="EMBL" id="GGEC01062638">
    <property type="protein sequence ID" value="MBX43122.1"/>
    <property type="molecule type" value="Transcribed_RNA"/>
</dbReference>
<accession>A0A2P2NKW8</accession>
<dbReference type="Gene3D" id="1.10.238.10">
    <property type="entry name" value="EF-hand"/>
    <property type="match status" value="1"/>
</dbReference>
<feature type="domain" description="EF-hand" evidence="2">
    <location>
        <begin position="16"/>
        <end position="51"/>
    </location>
</feature>
<dbReference type="InterPro" id="IPR011992">
    <property type="entry name" value="EF-hand-dom_pair"/>
</dbReference>
<evidence type="ECO:0000259" key="2">
    <source>
        <dbReference type="PROSITE" id="PS50222"/>
    </source>
</evidence>
<dbReference type="GO" id="GO:0005509">
    <property type="term" value="F:calcium ion binding"/>
    <property type="evidence" value="ECO:0007669"/>
    <property type="project" value="InterPro"/>
</dbReference>
<evidence type="ECO:0000313" key="3">
    <source>
        <dbReference type="EMBL" id="MBX43122.1"/>
    </source>
</evidence>
<dbReference type="AlphaFoldDB" id="A0A2P2NKW8"/>
<dbReference type="SUPFAM" id="SSF47473">
    <property type="entry name" value="EF-hand"/>
    <property type="match status" value="1"/>
</dbReference>
<keyword evidence="1" id="KW-0106">Calcium</keyword>
<dbReference type="InterPro" id="IPR002048">
    <property type="entry name" value="EF_hand_dom"/>
</dbReference>
<proteinExistence type="predicted"/>
<dbReference type="Pfam" id="PF13202">
    <property type="entry name" value="EF-hand_5"/>
    <property type="match status" value="2"/>
</dbReference>
<dbReference type="InterPro" id="IPR018247">
    <property type="entry name" value="EF_Hand_1_Ca_BS"/>
</dbReference>
<dbReference type="PROSITE" id="PS50222">
    <property type="entry name" value="EF_HAND_2"/>
    <property type="match status" value="2"/>
</dbReference>
<name>A0A2P2NKW8_RHIMU</name>
<organism evidence="3">
    <name type="scientific">Rhizophora mucronata</name>
    <name type="common">Asiatic mangrove</name>
    <dbReference type="NCBI Taxonomy" id="61149"/>
    <lineage>
        <taxon>Eukaryota</taxon>
        <taxon>Viridiplantae</taxon>
        <taxon>Streptophyta</taxon>
        <taxon>Embryophyta</taxon>
        <taxon>Tracheophyta</taxon>
        <taxon>Spermatophyta</taxon>
        <taxon>Magnoliopsida</taxon>
        <taxon>eudicotyledons</taxon>
        <taxon>Gunneridae</taxon>
        <taxon>Pentapetalae</taxon>
        <taxon>rosids</taxon>
        <taxon>fabids</taxon>
        <taxon>Malpighiales</taxon>
        <taxon>Rhizophoraceae</taxon>
        <taxon>Rhizophora</taxon>
    </lineage>
</organism>
<dbReference type="PROSITE" id="PS00018">
    <property type="entry name" value="EF_HAND_1"/>
    <property type="match status" value="2"/>
</dbReference>
<reference evidence="3" key="1">
    <citation type="submission" date="2018-02" db="EMBL/GenBank/DDBJ databases">
        <title>Rhizophora mucronata_Transcriptome.</title>
        <authorList>
            <person name="Meera S.P."/>
            <person name="Sreeshan A."/>
            <person name="Augustine A."/>
        </authorList>
    </citation>
    <scope>NUCLEOTIDE SEQUENCE</scope>
    <source>
        <tissue evidence="3">Leaf</tissue>
    </source>
</reference>
<sequence length="92" mass="10478">MPVLHPGFPKKAAVKLTREQVKQTFHECDKDRNGVLDWNEMKSAFYRLGAILPSFRAWRGLHHADADGDGQIDAKELDDLVNYAYSLGYTIE</sequence>
<protein>
    <submittedName>
        <fullName evidence="3">Calmodulin-like protein 5</fullName>
    </submittedName>
</protein>
<evidence type="ECO:0000256" key="1">
    <source>
        <dbReference type="ARBA" id="ARBA00022837"/>
    </source>
</evidence>
<feature type="domain" description="EF-hand" evidence="2">
    <location>
        <begin position="52"/>
        <end position="87"/>
    </location>
</feature>